<evidence type="ECO:0000256" key="2">
    <source>
        <dbReference type="SAM" id="SignalP"/>
    </source>
</evidence>
<evidence type="ECO:0000313" key="5">
    <source>
        <dbReference type="Proteomes" id="UP000322214"/>
    </source>
</evidence>
<dbReference type="GO" id="GO:0005509">
    <property type="term" value="F:calcium ion binding"/>
    <property type="evidence" value="ECO:0007669"/>
    <property type="project" value="InterPro"/>
</dbReference>
<proteinExistence type="predicted"/>
<dbReference type="EMBL" id="CP042912">
    <property type="protein sequence ID" value="QEG23880.1"/>
    <property type="molecule type" value="Genomic_DNA"/>
</dbReference>
<feature type="domain" description="EF-hand" evidence="3">
    <location>
        <begin position="66"/>
        <end position="101"/>
    </location>
</feature>
<organism evidence="4 5">
    <name type="scientific">Mariniblastus fucicola</name>
    <dbReference type="NCBI Taxonomy" id="980251"/>
    <lineage>
        <taxon>Bacteria</taxon>
        <taxon>Pseudomonadati</taxon>
        <taxon>Planctomycetota</taxon>
        <taxon>Planctomycetia</taxon>
        <taxon>Pirellulales</taxon>
        <taxon>Pirellulaceae</taxon>
        <taxon>Mariniblastus</taxon>
    </lineage>
</organism>
<dbReference type="InterPro" id="IPR002048">
    <property type="entry name" value="EF_hand_dom"/>
</dbReference>
<dbReference type="AlphaFoldDB" id="A0A5B9PFB8"/>
<feature type="compositionally biased region" description="Polar residues" evidence="1">
    <location>
        <begin position="100"/>
        <end position="126"/>
    </location>
</feature>
<accession>A0A5B9PFB8</accession>
<feature type="signal peptide" evidence="2">
    <location>
        <begin position="1"/>
        <end position="24"/>
    </location>
</feature>
<keyword evidence="5" id="KW-1185">Reference proteome</keyword>
<dbReference type="STRING" id="980251.GCA_001642875_00201"/>
<evidence type="ECO:0000313" key="4">
    <source>
        <dbReference type="EMBL" id="QEG23880.1"/>
    </source>
</evidence>
<gene>
    <name evidence="4" type="ORF">MFFC18_37840</name>
</gene>
<protein>
    <recommendedName>
        <fullName evidence="3">EF-hand domain-containing protein</fullName>
    </recommendedName>
</protein>
<sequence length="149" mass="15779" precursor="true">MKTFRIAAVLILCGLGCFISQSQAQENGQCERGSRGQRGNSTANSRGGFATQSGETTGTTASEGLGPEEVAQRMIANFDTDGDGALNLQELSTGMAALQQSMLQRRSEQNQASRRQNRGDSLQDTQTTAARTAGGSAAYRRGTSARRGR</sequence>
<feature type="compositionally biased region" description="Low complexity" evidence="1">
    <location>
        <begin position="127"/>
        <end position="142"/>
    </location>
</feature>
<dbReference type="InterPro" id="IPR011992">
    <property type="entry name" value="EF-hand-dom_pair"/>
</dbReference>
<dbReference type="Gene3D" id="1.10.238.10">
    <property type="entry name" value="EF-hand"/>
    <property type="match status" value="1"/>
</dbReference>
<feature type="chain" id="PRO_5022703570" description="EF-hand domain-containing protein" evidence="2">
    <location>
        <begin position="25"/>
        <end position="149"/>
    </location>
</feature>
<evidence type="ECO:0000256" key="1">
    <source>
        <dbReference type="SAM" id="MobiDB-lite"/>
    </source>
</evidence>
<dbReference type="Proteomes" id="UP000322214">
    <property type="component" value="Chromosome"/>
</dbReference>
<feature type="region of interest" description="Disordered" evidence="1">
    <location>
        <begin position="28"/>
        <end position="68"/>
    </location>
</feature>
<evidence type="ECO:0000259" key="3">
    <source>
        <dbReference type="PROSITE" id="PS50222"/>
    </source>
</evidence>
<dbReference type="KEGG" id="mff:MFFC18_37840"/>
<dbReference type="PROSITE" id="PS00018">
    <property type="entry name" value="EF_HAND_1"/>
    <property type="match status" value="1"/>
</dbReference>
<dbReference type="SMART" id="SM00054">
    <property type="entry name" value="EFh"/>
    <property type="match status" value="1"/>
</dbReference>
<feature type="compositionally biased region" description="Low complexity" evidence="1">
    <location>
        <begin position="50"/>
        <end position="63"/>
    </location>
</feature>
<keyword evidence="2" id="KW-0732">Signal</keyword>
<dbReference type="SUPFAM" id="SSF47473">
    <property type="entry name" value="EF-hand"/>
    <property type="match status" value="1"/>
</dbReference>
<dbReference type="PROSITE" id="PS50222">
    <property type="entry name" value="EF_HAND_2"/>
    <property type="match status" value="1"/>
</dbReference>
<feature type="region of interest" description="Disordered" evidence="1">
    <location>
        <begin position="100"/>
        <end position="149"/>
    </location>
</feature>
<dbReference type="RefSeq" id="WP_075083000.1">
    <property type="nucleotide sequence ID" value="NZ_CP042912.1"/>
</dbReference>
<name>A0A5B9PFB8_9BACT</name>
<dbReference type="InterPro" id="IPR018247">
    <property type="entry name" value="EF_Hand_1_Ca_BS"/>
</dbReference>
<reference evidence="4 5" key="1">
    <citation type="submission" date="2019-08" db="EMBL/GenBank/DDBJ databases">
        <title>Deep-cultivation of Planctomycetes and their phenomic and genomic characterization uncovers novel biology.</title>
        <authorList>
            <person name="Wiegand S."/>
            <person name="Jogler M."/>
            <person name="Boedeker C."/>
            <person name="Pinto D."/>
            <person name="Vollmers J."/>
            <person name="Rivas-Marin E."/>
            <person name="Kohn T."/>
            <person name="Peeters S.H."/>
            <person name="Heuer A."/>
            <person name="Rast P."/>
            <person name="Oberbeckmann S."/>
            <person name="Bunk B."/>
            <person name="Jeske O."/>
            <person name="Meyerdierks A."/>
            <person name="Storesund J.E."/>
            <person name="Kallscheuer N."/>
            <person name="Luecker S."/>
            <person name="Lage O.M."/>
            <person name="Pohl T."/>
            <person name="Merkel B.J."/>
            <person name="Hornburger P."/>
            <person name="Mueller R.-W."/>
            <person name="Bruemmer F."/>
            <person name="Labrenz M."/>
            <person name="Spormann A.M."/>
            <person name="Op den Camp H."/>
            <person name="Overmann J."/>
            <person name="Amann R."/>
            <person name="Jetten M.S.M."/>
            <person name="Mascher T."/>
            <person name="Medema M.H."/>
            <person name="Devos D.P."/>
            <person name="Kaster A.-K."/>
            <person name="Ovreas L."/>
            <person name="Rohde M."/>
            <person name="Galperin M.Y."/>
            <person name="Jogler C."/>
        </authorList>
    </citation>
    <scope>NUCLEOTIDE SEQUENCE [LARGE SCALE GENOMIC DNA]</scope>
    <source>
        <strain evidence="4 5">FC18</strain>
    </source>
</reference>